<evidence type="ECO:0000313" key="2">
    <source>
        <dbReference type="EMBL" id="AXA24488.1"/>
    </source>
</evidence>
<feature type="domain" description="Peptidase S8/S53" evidence="1">
    <location>
        <begin position="345"/>
        <end position="622"/>
    </location>
</feature>
<dbReference type="InterPro" id="IPR036852">
    <property type="entry name" value="Peptidase_S8/S53_dom_sf"/>
</dbReference>
<dbReference type="EMBL" id="CP030750">
    <property type="protein sequence ID" value="AXA24488.1"/>
    <property type="molecule type" value="Genomic_DNA"/>
</dbReference>
<dbReference type="GO" id="GO:0006508">
    <property type="term" value="P:proteolysis"/>
    <property type="evidence" value="ECO:0007669"/>
    <property type="project" value="InterPro"/>
</dbReference>
<dbReference type="Proteomes" id="UP000251617">
    <property type="component" value="Chromosome"/>
</dbReference>
<sequence>MANAPIQVILNTDGYRRDRDTKRPNSAGTDFFEGDDSAFAAHKQKLKQQVALISEQIQDPERKRKHGSTTYIKVSMRPEALAKSHRPTTAIFKDEKAPEIGVDGLGELICEVDTNALQWVTSAIEKSEVDVRQKLNKVTGELQNAPTRYRCEVSAIGKIEIWDKSDRRNFDIPTAIDWLSDPRSGHVYHVELFRPIISKNTFLTDALSQSLISELQNLSTGILVYFPKKFTQNNCVIEIKVTDNGNKTQFIQTPKKPHLPEGYEFSKDVNKHQALLGTLENHPLVRRIHLPNLLIASPYTTAATSGHHVFSPPTPNQNYPKVGVIDGGVSKHLGDWVLNRWGILDPTHQSLDHGTFIGGLLVNGSQLNSHLDIDPDGCLVADIDVFPNTAYPGLFGQYYPNGASDFFDEIEEAVRVCVEEHGIRIFNLSINAVSPVNLERYSLEAQRLDSIADEYDVIFVISAGNLKQPNMRPEWPKDNTKAAAILASYRNDQLFVPAESVRNISVAALNPTNHSMSIAEMPARYSRRGPGLRTGVKPDISHYGGSGSICPTVGHGLSSVKPDGRIDTGCGTSYAAPLAAKMIAGLDSGIDGEVSRETLTALAIHNSTISSTLRSKEFQGSAQQLVGFGKPPKSSEAMLNGDHEITLLFSSKLVAGEALEFRFAWPSSLVMEGGKCQGNVKLTLVSSPPLDHNYGAEFVRVNIEAALQQEQPNGGFKSGLEPTYVFFSKDDKVTEAELIEHKFKWSPIKVFGTSMPQGRGKSSNWRLMINYLTRSGETLPPEGVPFSILLTISDPSKTKPIFQEMRNSLQLAGANIADIHTAARVTPRV</sequence>
<dbReference type="InterPro" id="IPR034074">
    <property type="entry name" value="Y4bN_pept_dom"/>
</dbReference>
<organism evidence="2 3">
    <name type="scientific">Pseudomonas putida</name>
    <name type="common">Arthrobacter siderocapsulatus</name>
    <dbReference type="NCBI Taxonomy" id="303"/>
    <lineage>
        <taxon>Bacteria</taxon>
        <taxon>Pseudomonadati</taxon>
        <taxon>Pseudomonadota</taxon>
        <taxon>Gammaproteobacteria</taxon>
        <taxon>Pseudomonadales</taxon>
        <taxon>Pseudomonadaceae</taxon>
        <taxon>Pseudomonas</taxon>
    </lineage>
</organism>
<dbReference type="GO" id="GO:0004252">
    <property type="term" value="F:serine-type endopeptidase activity"/>
    <property type="evidence" value="ECO:0007669"/>
    <property type="project" value="InterPro"/>
</dbReference>
<dbReference type="InterPro" id="IPR000209">
    <property type="entry name" value="Peptidase_S8/S53_dom"/>
</dbReference>
<gene>
    <name evidence="2" type="ORF">C1S65_10340</name>
</gene>
<accession>A0AAD0PEI2</accession>
<protein>
    <recommendedName>
        <fullName evidence="1">Peptidase S8/S53 domain-containing protein</fullName>
    </recommendedName>
</protein>
<reference evidence="2 3" key="1">
    <citation type="submission" date="2018-06" db="EMBL/GenBank/DDBJ databases">
        <title>The genome of Pseudomonas putida NX-1, a lignin degrader.</title>
        <authorList>
            <person name="Xu Z."/>
        </authorList>
    </citation>
    <scope>NUCLEOTIDE SEQUENCE [LARGE SCALE GENOMIC DNA]</scope>
    <source>
        <strain evidence="2 3">NX-1</strain>
    </source>
</reference>
<dbReference type="CDD" id="cd04847">
    <property type="entry name" value="Peptidases_S8_Subtilisin_like_2"/>
    <property type="match status" value="1"/>
</dbReference>
<dbReference type="AlphaFoldDB" id="A0AAD0PEI2"/>
<dbReference type="Pfam" id="PF00082">
    <property type="entry name" value="Peptidase_S8"/>
    <property type="match status" value="1"/>
</dbReference>
<dbReference type="RefSeq" id="WP_112897952.1">
    <property type="nucleotide sequence ID" value="NZ_CP030750.1"/>
</dbReference>
<evidence type="ECO:0000313" key="3">
    <source>
        <dbReference type="Proteomes" id="UP000251617"/>
    </source>
</evidence>
<dbReference type="SUPFAM" id="SSF52743">
    <property type="entry name" value="Subtilisin-like"/>
    <property type="match status" value="1"/>
</dbReference>
<proteinExistence type="predicted"/>
<dbReference type="Gene3D" id="3.40.50.200">
    <property type="entry name" value="Peptidase S8/S53 domain"/>
    <property type="match status" value="1"/>
</dbReference>
<name>A0AAD0PEI2_PSEPU</name>
<evidence type="ECO:0000259" key="1">
    <source>
        <dbReference type="Pfam" id="PF00082"/>
    </source>
</evidence>